<keyword evidence="1" id="KW-0732">Signal</keyword>
<proteinExistence type="predicted"/>
<feature type="signal peptide" evidence="1">
    <location>
        <begin position="1"/>
        <end position="23"/>
    </location>
</feature>
<gene>
    <name evidence="2" type="ORF">BKH33_02550</name>
</gene>
<evidence type="ECO:0000256" key="1">
    <source>
        <dbReference type="SAM" id="SignalP"/>
    </source>
</evidence>
<name>A0A854D7Q0_ACTNA</name>
<feature type="chain" id="PRO_5033036695" evidence="1">
    <location>
        <begin position="24"/>
        <end position="64"/>
    </location>
</feature>
<protein>
    <submittedName>
        <fullName evidence="2">Uncharacterized protein</fullName>
    </submittedName>
</protein>
<evidence type="ECO:0000313" key="2">
    <source>
        <dbReference type="EMBL" id="OMG38183.1"/>
    </source>
</evidence>
<organism evidence="2 3">
    <name type="scientific">Actinomyces naeslundii</name>
    <dbReference type="NCBI Taxonomy" id="1655"/>
    <lineage>
        <taxon>Bacteria</taxon>
        <taxon>Bacillati</taxon>
        <taxon>Actinomycetota</taxon>
        <taxon>Actinomycetes</taxon>
        <taxon>Actinomycetales</taxon>
        <taxon>Actinomycetaceae</taxon>
        <taxon>Actinomyces</taxon>
    </lineage>
</organism>
<comment type="caution">
    <text evidence="2">The sequence shown here is derived from an EMBL/GenBank/DDBJ whole genome shotgun (WGS) entry which is preliminary data.</text>
</comment>
<dbReference type="AlphaFoldDB" id="A0A854D7Q0"/>
<sequence>MKTVARVSLVALLLAGFAVPANAAPAASPARQDDSASAFGKPFRDWCIFPPSPWCDRKNNRWYS</sequence>
<evidence type="ECO:0000313" key="3">
    <source>
        <dbReference type="Proteomes" id="UP000187035"/>
    </source>
</evidence>
<dbReference type="Proteomes" id="UP000187035">
    <property type="component" value="Unassembled WGS sequence"/>
</dbReference>
<dbReference type="EMBL" id="MSRR01000004">
    <property type="protein sequence ID" value="OMG38183.1"/>
    <property type="molecule type" value="Genomic_DNA"/>
</dbReference>
<accession>A0A854D7Q0</accession>
<reference evidence="2 3" key="1">
    <citation type="submission" date="2016-12" db="EMBL/GenBank/DDBJ databases">
        <title>Genomic comparison of strains in the 'Actinomyces naeslundii' group.</title>
        <authorList>
            <person name="Mughal S.R."/>
            <person name="Do T."/>
            <person name="Gilbert S.C."/>
            <person name="Witherden E.A."/>
            <person name="Didelot X."/>
            <person name="Beighton D."/>
        </authorList>
    </citation>
    <scope>NUCLEOTIDE SEQUENCE [LARGE SCALE GENOMIC DNA]</scope>
    <source>
        <strain evidence="2 3">NCTC 10301</strain>
    </source>
</reference>